<organism evidence="2 3">
    <name type="scientific">Lentinula guzmanii</name>
    <dbReference type="NCBI Taxonomy" id="2804957"/>
    <lineage>
        <taxon>Eukaryota</taxon>
        <taxon>Fungi</taxon>
        <taxon>Dikarya</taxon>
        <taxon>Basidiomycota</taxon>
        <taxon>Agaricomycotina</taxon>
        <taxon>Agaricomycetes</taxon>
        <taxon>Agaricomycetidae</taxon>
        <taxon>Agaricales</taxon>
        <taxon>Marasmiineae</taxon>
        <taxon>Omphalotaceae</taxon>
        <taxon>Lentinula</taxon>
    </lineage>
</organism>
<reference evidence="2" key="2">
    <citation type="journal article" date="2023" name="Proc. Natl. Acad. Sci. U.S.A.">
        <title>A global phylogenomic analysis of the shiitake genus Lentinula.</title>
        <authorList>
            <person name="Sierra-Patev S."/>
            <person name="Min B."/>
            <person name="Naranjo-Ortiz M."/>
            <person name="Looney B."/>
            <person name="Konkel Z."/>
            <person name="Slot J.C."/>
            <person name="Sakamoto Y."/>
            <person name="Steenwyk J.L."/>
            <person name="Rokas A."/>
            <person name="Carro J."/>
            <person name="Camarero S."/>
            <person name="Ferreira P."/>
            <person name="Molpeceres G."/>
            <person name="Ruiz-Duenas F.J."/>
            <person name="Serrano A."/>
            <person name="Henrissat B."/>
            <person name="Drula E."/>
            <person name="Hughes K.W."/>
            <person name="Mata J.L."/>
            <person name="Ishikawa N.K."/>
            <person name="Vargas-Isla R."/>
            <person name="Ushijima S."/>
            <person name="Smith C.A."/>
            <person name="Donoghue J."/>
            <person name="Ahrendt S."/>
            <person name="Andreopoulos W."/>
            <person name="He G."/>
            <person name="LaButti K."/>
            <person name="Lipzen A."/>
            <person name="Ng V."/>
            <person name="Riley R."/>
            <person name="Sandor L."/>
            <person name="Barry K."/>
            <person name="Martinez A.T."/>
            <person name="Xiao Y."/>
            <person name="Gibbons J.G."/>
            <person name="Terashima K."/>
            <person name="Grigoriev I.V."/>
            <person name="Hibbett D."/>
        </authorList>
    </citation>
    <scope>NUCLEOTIDE SEQUENCE</scope>
    <source>
        <strain evidence="2">ET3784</strain>
    </source>
</reference>
<keyword evidence="3" id="KW-1185">Reference proteome</keyword>
<reference evidence="2" key="1">
    <citation type="submission" date="2022-08" db="EMBL/GenBank/DDBJ databases">
        <authorList>
            <consortium name="DOE Joint Genome Institute"/>
            <person name="Min B."/>
            <person name="Sierra-Patev S."/>
            <person name="Naranjo-Ortiz M."/>
            <person name="Looney B."/>
            <person name="Konkel Z."/>
            <person name="Slot J.C."/>
            <person name="Sakamoto Y."/>
            <person name="Steenwyk J.L."/>
            <person name="Rokas A."/>
            <person name="Carro J."/>
            <person name="Camarero S."/>
            <person name="Ferreira P."/>
            <person name="Molpeceres G."/>
            <person name="Ruiz-duenas F.J."/>
            <person name="Serrano A."/>
            <person name="Henrissat B."/>
            <person name="Drula E."/>
            <person name="Hughes K.W."/>
            <person name="Mata J.L."/>
            <person name="Ishikawa N.K."/>
            <person name="Vargas-Isla R."/>
            <person name="Ushijima S."/>
            <person name="Smith C.A."/>
            <person name="Ahrendt S."/>
            <person name="Andreopoulos W."/>
            <person name="He G."/>
            <person name="LaButti K."/>
            <person name="Lipzen A."/>
            <person name="Ng V."/>
            <person name="Riley R."/>
            <person name="Sandor L."/>
            <person name="Barry K."/>
            <person name="Martinez A.T."/>
            <person name="Xiao Y."/>
            <person name="Gibbons J.G."/>
            <person name="Terashima K."/>
            <person name="Hibbett D.S."/>
            <person name="Grigoriev I.V."/>
        </authorList>
    </citation>
    <scope>NUCLEOTIDE SEQUENCE</scope>
    <source>
        <strain evidence="2">ET3784</strain>
    </source>
</reference>
<dbReference type="Gene3D" id="2.130.10.10">
    <property type="entry name" value="YVTN repeat-like/Quinoprotein amine dehydrogenase"/>
    <property type="match status" value="1"/>
</dbReference>
<keyword evidence="1" id="KW-0812">Transmembrane</keyword>
<evidence type="ECO:0000313" key="3">
    <source>
        <dbReference type="Proteomes" id="UP001176059"/>
    </source>
</evidence>
<protein>
    <submittedName>
        <fullName evidence="2">WD40-repeat-containing domain protein</fullName>
    </submittedName>
</protein>
<dbReference type="InterPro" id="IPR001680">
    <property type="entry name" value="WD40_rpt"/>
</dbReference>
<keyword evidence="1" id="KW-1133">Transmembrane helix</keyword>
<gene>
    <name evidence="2" type="ORF">DFJ43DRAFT_1157277</name>
</gene>
<dbReference type="AlphaFoldDB" id="A0AA38MYP1"/>
<proteinExistence type="predicted"/>
<dbReference type="InterPro" id="IPR036322">
    <property type="entry name" value="WD40_repeat_dom_sf"/>
</dbReference>
<dbReference type="SMART" id="SM00320">
    <property type="entry name" value="WD40"/>
    <property type="match status" value="1"/>
</dbReference>
<dbReference type="EMBL" id="JANVFO010000044">
    <property type="protein sequence ID" value="KAJ3726395.1"/>
    <property type="molecule type" value="Genomic_DNA"/>
</dbReference>
<evidence type="ECO:0000256" key="1">
    <source>
        <dbReference type="SAM" id="Phobius"/>
    </source>
</evidence>
<dbReference type="InterPro" id="IPR015943">
    <property type="entry name" value="WD40/YVTN_repeat-like_dom_sf"/>
</dbReference>
<dbReference type="Proteomes" id="UP001176059">
    <property type="component" value="Unassembled WGS sequence"/>
</dbReference>
<evidence type="ECO:0000313" key="2">
    <source>
        <dbReference type="EMBL" id="KAJ3726395.1"/>
    </source>
</evidence>
<feature type="transmembrane region" description="Helical" evidence="1">
    <location>
        <begin position="375"/>
        <end position="394"/>
    </location>
</feature>
<dbReference type="SUPFAM" id="SSF50978">
    <property type="entry name" value="WD40 repeat-like"/>
    <property type="match status" value="1"/>
</dbReference>
<accession>A0AA38MYP1</accession>
<sequence length="457" mass="50707">MSSEYKLLSQLTGPRDAVLSLAFSAKAKFLAAAGYSGVYIWDLSTSASTPLPHMLFAPQNPKYVITASVWTYFQKTNRHILILGSMRGDILLWDWSEEAKRFNLLYRVHPMNDVQDEILSLDVHEQTVASGRIGRVVASTANRCISVWTLSSSGEFNKIFSTTLGHNLKPKTVRMCKITRDVFVFPLFGGEILRLDYKTGAIKSRKSPGPGRMGSVALNHTADKFVTYTGKNFQLYRLGNLEILKNFTAEAPVVFFPKQVAFGELETIVVGGTDRGCALVYNIETEEVVQRLGYPGGSLVQPVSTFTLPGCHLIAIAGSTQEQPSSVILFEKSIPKALQQTAPPHAGGDLRKVSTSQNISVPNSIHIGFYLPKIVIKWASTIGALVFMFFILYYTMPKYLQLSTGFHHDDRASTLQKDDMKLRGAIEVDSDPSEDAMTWWVQRSNSDSDEKGFVLVE</sequence>
<comment type="caution">
    <text evidence="2">The sequence shown here is derived from an EMBL/GenBank/DDBJ whole genome shotgun (WGS) entry which is preliminary data.</text>
</comment>
<name>A0AA38MYP1_9AGAR</name>
<keyword evidence="1" id="KW-0472">Membrane</keyword>